<dbReference type="PANTHER" id="PTHR42794">
    <property type="entry name" value="HEMIN IMPORT ATP-BINDING PROTEIN HMUV"/>
    <property type="match status" value="1"/>
</dbReference>
<dbReference type="Proteomes" id="UP000262878">
    <property type="component" value="Unassembled WGS sequence"/>
</dbReference>
<evidence type="ECO:0000313" key="4">
    <source>
        <dbReference type="EMBL" id="HAR56502.1"/>
    </source>
</evidence>
<keyword evidence="1" id="KW-0547">Nucleotide-binding</keyword>
<name>A0A348WPP0_9GAMM</name>
<dbReference type="InterPro" id="IPR003593">
    <property type="entry name" value="AAA+_ATPase"/>
</dbReference>
<evidence type="ECO:0000313" key="5">
    <source>
        <dbReference type="Proteomes" id="UP000262878"/>
    </source>
</evidence>
<dbReference type="AlphaFoldDB" id="A0A348WPP0"/>
<dbReference type="SMART" id="SM00382">
    <property type="entry name" value="AAA"/>
    <property type="match status" value="1"/>
</dbReference>
<keyword evidence="2" id="KW-0067">ATP-binding</keyword>
<dbReference type="CDD" id="cd03214">
    <property type="entry name" value="ABC_Iron-Siderophores_B12_Hemin"/>
    <property type="match status" value="1"/>
</dbReference>
<evidence type="ECO:0000256" key="2">
    <source>
        <dbReference type="ARBA" id="ARBA00022840"/>
    </source>
</evidence>
<dbReference type="STRING" id="314276.OS145_10060"/>
<dbReference type="InterPro" id="IPR027417">
    <property type="entry name" value="P-loop_NTPase"/>
</dbReference>
<dbReference type="GO" id="GO:0005524">
    <property type="term" value="F:ATP binding"/>
    <property type="evidence" value="ECO:0007669"/>
    <property type="project" value="UniProtKB-KW"/>
</dbReference>
<dbReference type="EMBL" id="DMUP01000160">
    <property type="protein sequence ID" value="HAR56502.1"/>
    <property type="molecule type" value="Genomic_DNA"/>
</dbReference>
<comment type="caution">
    <text evidence="4">The sequence shown here is derived from an EMBL/GenBank/DDBJ whole genome shotgun (WGS) entry which is preliminary data.</text>
</comment>
<dbReference type="PANTHER" id="PTHR42794:SF2">
    <property type="entry name" value="ABC TRANSPORTER ATP-BINDING PROTEIN"/>
    <property type="match status" value="1"/>
</dbReference>
<feature type="domain" description="ABC transporter" evidence="3">
    <location>
        <begin position="2"/>
        <end position="226"/>
    </location>
</feature>
<proteinExistence type="predicted"/>
<accession>A0A348WPP0</accession>
<protein>
    <recommendedName>
        <fullName evidence="3">ABC transporter domain-containing protein</fullName>
    </recommendedName>
</protein>
<dbReference type="PROSITE" id="PS50893">
    <property type="entry name" value="ABC_TRANSPORTER_2"/>
    <property type="match status" value="1"/>
</dbReference>
<dbReference type="Gene3D" id="3.40.50.300">
    <property type="entry name" value="P-loop containing nucleotide triphosphate hydrolases"/>
    <property type="match status" value="1"/>
</dbReference>
<dbReference type="InterPro" id="IPR017871">
    <property type="entry name" value="ABC_transporter-like_CS"/>
</dbReference>
<organism evidence="4 5">
    <name type="scientific">Idiomarina baltica</name>
    <dbReference type="NCBI Taxonomy" id="190892"/>
    <lineage>
        <taxon>Bacteria</taxon>
        <taxon>Pseudomonadati</taxon>
        <taxon>Pseudomonadota</taxon>
        <taxon>Gammaproteobacteria</taxon>
        <taxon>Alteromonadales</taxon>
        <taxon>Idiomarinaceae</taxon>
        <taxon>Idiomarina</taxon>
    </lineage>
</organism>
<dbReference type="GO" id="GO:0016887">
    <property type="term" value="F:ATP hydrolysis activity"/>
    <property type="evidence" value="ECO:0007669"/>
    <property type="project" value="InterPro"/>
</dbReference>
<dbReference type="SUPFAM" id="SSF52540">
    <property type="entry name" value="P-loop containing nucleoside triphosphate hydrolases"/>
    <property type="match status" value="1"/>
</dbReference>
<evidence type="ECO:0000259" key="3">
    <source>
        <dbReference type="PROSITE" id="PS50893"/>
    </source>
</evidence>
<dbReference type="PROSITE" id="PS00211">
    <property type="entry name" value="ABC_TRANSPORTER_1"/>
    <property type="match status" value="1"/>
</dbReference>
<reference evidence="4 5" key="1">
    <citation type="journal article" date="2018" name="Nat. Biotechnol.">
        <title>A standardized bacterial taxonomy based on genome phylogeny substantially revises the tree of life.</title>
        <authorList>
            <person name="Parks D.H."/>
            <person name="Chuvochina M."/>
            <person name="Waite D.W."/>
            <person name="Rinke C."/>
            <person name="Skarshewski A."/>
            <person name="Chaumeil P.A."/>
            <person name="Hugenholtz P."/>
        </authorList>
    </citation>
    <scope>NUCLEOTIDE SEQUENCE [LARGE SCALE GENOMIC DNA]</scope>
    <source>
        <strain evidence="4">UBA9360</strain>
    </source>
</reference>
<dbReference type="InterPro" id="IPR003439">
    <property type="entry name" value="ABC_transporter-like_ATP-bd"/>
</dbReference>
<gene>
    <name evidence="4" type="ORF">DCR58_06925</name>
</gene>
<evidence type="ECO:0000256" key="1">
    <source>
        <dbReference type="ARBA" id="ARBA00022741"/>
    </source>
</evidence>
<dbReference type="Pfam" id="PF00005">
    <property type="entry name" value="ABC_tran"/>
    <property type="match status" value="1"/>
</dbReference>
<sequence>MLELDELYLAGISRPRLQHINLKLTSNQLIGVIGANGAGKSSLLRGIAAVEPQLKGHIRFKHQDWLRLSHRQRQKYLGYLPQTEAPEWDIRIDELVNLSAQVTHSQLMKHLEKYALLTLKERRVSQVSGGERQRALLARATLSEPQLLVCDEPVTGLDVAHQLTIMQQLHNHARTHGLVLAAIHDLALAARFCDSLLLMHNGELVQSGKPFEVLTEKNLAHCFGVQAEWFCKDNGVGWIPTPLQAVKD</sequence>